<name>A0A4Y2PHP7_ARAVE</name>
<evidence type="ECO:0000313" key="2">
    <source>
        <dbReference type="Proteomes" id="UP000499080"/>
    </source>
</evidence>
<dbReference type="EMBL" id="BGPR01011464">
    <property type="protein sequence ID" value="GBN51485.1"/>
    <property type="molecule type" value="Genomic_DNA"/>
</dbReference>
<evidence type="ECO:0008006" key="3">
    <source>
        <dbReference type="Google" id="ProtNLM"/>
    </source>
</evidence>
<evidence type="ECO:0000313" key="1">
    <source>
        <dbReference type="EMBL" id="GBN51485.1"/>
    </source>
</evidence>
<keyword evidence="2" id="KW-1185">Reference proteome</keyword>
<gene>
    <name evidence="1" type="ORF">AVEN_267636_1</name>
</gene>
<comment type="caution">
    <text evidence="1">The sequence shown here is derived from an EMBL/GenBank/DDBJ whole genome shotgun (WGS) entry which is preliminary data.</text>
</comment>
<reference evidence="1 2" key="1">
    <citation type="journal article" date="2019" name="Sci. Rep.">
        <title>Orb-weaving spider Araneus ventricosus genome elucidates the spidroin gene catalogue.</title>
        <authorList>
            <person name="Kono N."/>
            <person name="Nakamura H."/>
            <person name="Ohtoshi R."/>
            <person name="Moran D.A.P."/>
            <person name="Shinohara A."/>
            <person name="Yoshida Y."/>
            <person name="Fujiwara M."/>
            <person name="Mori M."/>
            <person name="Tomita M."/>
            <person name="Arakawa K."/>
        </authorList>
    </citation>
    <scope>NUCLEOTIDE SEQUENCE [LARGE SCALE GENOMIC DNA]</scope>
</reference>
<dbReference type="OrthoDB" id="6407340at2759"/>
<dbReference type="Proteomes" id="UP000499080">
    <property type="component" value="Unassembled WGS sequence"/>
</dbReference>
<organism evidence="1 2">
    <name type="scientific">Araneus ventricosus</name>
    <name type="common">Orbweaver spider</name>
    <name type="synonym">Epeira ventricosa</name>
    <dbReference type="NCBI Taxonomy" id="182803"/>
    <lineage>
        <taxon>Eukaryota</taxon>
        <taxon>Metazoa</taxon>
        <taxon>Ecdysozoa</taxon>
        <taxon>Arthropoda</taxon>
        <taxon>Chelicerata</taxon>
        <taxon>Arachnida</taxon>
        <taxon>Araneae</taxon>
        <taxon>Araneomorphae</taxon>
        <taxon>Entelegynae</taxon>
        <taxon>Araneoidea</taxon>
        <taxon>Araneidae</taxon>
        <taxon>Araneus</taxon>
    </lineage>
</organism>
<accession>A0A4Y2PHP7</accession>
<proteinExistence type="predicted"/>
<protein>
    <recommendedName>
        <fullName evidence="3">WG repeat-containing protein</fullName>
    </recommendedName>
</protein>
<dbReference type="AlphaFoldDB" id="A0A4Y2PHP7"/>
<sequence length="162" mass="18522">MYPKRREKIFARDKRGLEYYATDAEGDEMYPIVRNQSKFIINASTQRVKIARFKNGTQRYPSDDKGNEYYLRDEGTPFLLRTSKGNTYLAKNRRGIVMIPWNCFNQFSNGNVPYAPFVDAGGNVVYVNHENVSRVANAFLRCLCEMIVICPTVAVTGLLCAQ</sequence>